<organism evidence="3 4">
    <name type="scientific">Pseudoxanthomonas winnipegensis</name>
    <dbReference type="NCBI Taxonomy" id="2480810"/>
    <lineage>
        <taxon>Bacteria</taxon>
        <taxon>Pseudomonadati</taxon>
        <taxon>Pseudomonadota</taxon>
        <taxon>Gammaproteobacteria</taxon>
        <taxon>Lysobacterales</taxon>
        <taxon>Lysobacteraceae</taxon>
        <taxon>Pseudoxanthomonas</taxon>
    </lineage>
</organism>
<feature type="chain" id="PRO_5020579329" evidence="2">
    <location>
        <begin position="29"/>
        <end position="425"/>
    </location>
</feature>
<sequence length="425" mass="46845">MSRTFCRSVLAGMLGIALFSSGVTPGLADSPDASDSSSQAAAGHTVPRPPLRSRAELDAWLKANAGKPTPFDAFSAGGRERVLAGLEFSSDGLGSIPFDELRWQLDRSQAEQLLELFGREAWAGMLDYHQIPARWKGSATKTSDMDHRYQASLADDAATYDADEFQYQRNVSASYRKHFPSALFARADGLSDPDLLLLARATASAVRFTSAQPETDDLLVLLPVLRQRGLDITPLAKVAQQSLMATAQLERAHALASRYPSVRFDAIPLVTTAPERLPTGPKWWRLSPDGTSMEAQSADLSGTHLFVMAGCHFSIDAAEDIGNDAELKPIFATQARWLGEPPGREDIANWRNWNDRFPGMPMHLLTRRQDWPMFPTWSMPNYVVVRDGKVIDQTSGSWRGMPENRIALIEMLRRHGLMPPAGAKN</sequence>
<evidence type="ECO:0000313" key="4">
    <source>
        <dbReference type="Proteomes" id="UP000292627"/>
    </source>
</evidence>
<evidence type="ECO:0000256" key="2">
    <source>
        <dbReference type="SAM" id="SignalP"/>
    </source>
</evidence>
<dbReference type="AlphaFoldDB" id="A0A4Q8L5Z0"/>
<dbReference type="OrthoDB" id="6053168at2"/>
<comment type="caution">
    <text evidence="3">The sequence shown here is derived from an EMBL/GenBank/DDBJ whole genome shotgun (WGS) entry which is preliminary data.</text>
</comment>
<protein>
    <submittedName>
        <fullName evidence="3">Uncharacterized protein</fullName>
    </submittedName>
</protein>
<keyword evidence="2" id="KW-0732">Signal</keyword>
<name>A0A4Q8L5Z0_9GAMM</name>
<gene>
    <name evidence="3" type="ORF">EA660_16380</name>
</gene>
<proteinExistence type="predicted"/>
<dbReference type="Proteomes" id="UP000292627">
    <property type="component" value="Unassembled WGS sequence"/>
</dbReference>
<feature type="signal peptide" evidence="2">
    <location>
        <begin position="1"/>
        <end position="28"/>
    </location>
</feature>
<accession>A0A4Q8L5Z0</accession>
<dbReference type="RefSeq" id="WP_130552532.1">
    <property type="nucleotide sequence ID" value="NZ_SHMC01000007.1"/>
</dbReference>
<feature type="compositionally biased region" description="Low complexity" evidence="1">
    <location>
        <begin position="28"/>
        <end position="42"/>
    </location>
</feature>
<dbReference type="EMBL" id="SHMC01000007">
    <property type="protein sequence ID" value="TAA21929.1"/>
    <property type="molecule type" value="Genomic_DNA"/>
</dbReference>
<evidence type="ECO:0000313" key="3">
    <source>
        <dbReference type="EMBL" id="TAA21929.1"/>
    </source>
</evidence>
<evidence type="ECO:0000256" key="1">
    <source>
        <dbReference type="SAM" id="MobiDB-lite"/>
    </source>
</evidence>
<reference evidence="3 4" key="1">
    <citation type="submission" date="2019-02" db="EMBL/GenBank/DDBJ databases">
        <title>WGS of Pseudoxanthomonas species novum from clinical isolates.</title>
        <authorList>
            <person name="Bernier A.-M."/>
            <person name="Bernard K."/>
            <person name="Vachon A."/>
        </authorList>
    </citation>
    <scope>NUCLEOTIDE SEQUENCE [LARGE SCALE GENOMIC DNA]</scope>
    <source>
        <strain evidence="3 4">NML171200</strain>
    </source>
</reference>
<feature type="region of interest" description="Disordered" evidence="1">
    <location>
        <begin position="28"/>
        <end position="50"/>
    </location>
</feature>